<dbReference type="RefSeq" id="WP_317945679.1">
    <property type="nucleotide sequence ID" value="NZ_JAUBDI010000018.1"/>
</dbReference>
<dbReference type="InterPro" id="IPR029441">
    <property type="entry name" value="Cass2"/>
</dbReference>
<dbReference type="EMBL" id="JAUBDI010000018">
    <property type="protein sequence ID" value="MDW0114555.1"/>
    <property type="molecule type" value="Genomic_DNA"/>
</dbReference>
<dbReference type="Proteomes" id="UP001282284">
    <property type="component" value="Unassembled WGS sequence"/>
</dbReference>
<gene>
    <name evidence="2" type="ORF">QT711_15255</name>
</gene>
<feature type="domain" description="AraC effector-binding" evidence="1">
    <location>
        <begin position="8"/>
        <end position="155"/>
    </location>
</feature>
<reference evidence="2 3" key="1">
    <citation type="submission" date="2023-06" db="EMBL/GenBank/DDBJ databases">
        <title>Sporosarcina sp. nov., isolated from Korean traditional fermented seafood 'Jeotgal'.</title>
        <authorList>
            <person name="Yang A.I."/>
            <person name="Shin N.-R."/>
        </authorList>
    </citation>
    <scope>NUCLEOTIDE SEQUENCE [LARGE SCALE GENOMIC DNA]</scope>
    <source>
        <strain evidence="2 3">KCTC13119</strain>
    </source>
</reference>
<name>A0ABU4GC50_9BACL</name>
<keyword evidence="3" id="KW-1185">Reference proteome</keyword>
<comment type="caution">
    <text evidence="2">The sequence shown here is derived from an EMBL/GenBank/DDBJ whole genome shotgun (WGS) entry which is preliminary data.</text>
</comment>
<evidence type="ECO:0000259" key="1">
    <source>
        <dbReference type="SMART" id="SM00871"/>
    </source>
</evidence>
<protein>
    <submittedName>
        <fullName evidence="2">Effector binding domain-containing protein</fullName>
    </submittedName>
</protein>
<dbReference type="InterPro" id="IPR010499">
    <property type="entry name" value="AraC_E-bd"/>
</dbReference>
<dbReference type="SUPFAM" id="SSF55136">
    <property type="entry name" value="Probable bacterial effector-binding domain"/>
    <property type="match status" value="1"/>
</dbReference>
<evidence type="ECO:0000313" key="2">
    <source>
        <dbReference type="EMBL" id="MDW0114555.1"/>
    </source>
</evidence>
<dbReference type="Pfam" id="PF14526">
    <property type="entry name" value="Cass2"/>
    <property type="match status" value="1"/>
</dbReference>
<dbReference type="InterPro" id="IPR011256">
    <property type="entry name" value="Reg_factor_effector_dom_sf"/>
</dbReference>
<sequence length="155" mass="17674">MSHVHAKEECEIVTKEFKFVGISTTAPFPSGFPEAAMKVQQQFEKRMLEVENYVDRQVLCSPYVGNGIVTTYFACLEVTTLEVIPEEMIGFTIPTMQYAKTTCTNKTIVNGYDKIFQWIKDNGYTPKGSDAFHLERFHLDEQAAEEQVDLLIPIH</sequence>
<evidence type="ECO:0000313" key="3">
    <source>
        <dbReference type="Proteomes" id="UP001282284"/>
    </source>
</evidence>
<proteinExistence type="predicted"/>
<organism evidence="2 3">
    <name type="scientific">Sporosarcina saromensis</name>
    <dbReference type="NCBI Taxonomy" id="359365"/>
    <lineage>
        <taxon>Bacteria</taxon>
        <taxon>Bacillati</taxon>
        <taxon>Bacillota</taxon>
        <taxon>Bacilli</taxon>
        <taxon>Bacillales</taxon>
        <taxon>Caryophanaceae</taxon>
        <taxon>Sporosarcina</taxon>
    </lineage>
</organism>
<dbReference type="Gene3D" id="3.20.80.10">
    <property type="entry name" value="Regulatory factor, effector binding domain"/>
    <property type="match status" value="1"/>
</dbReference>
<accession>A0ABU4GC50</accession>
<dbReference type="SMART" id="SM00871">
    <property type="entry name" value="AraC_E_bind"/>
    <property type="match status" value="1"/>
</dbReference>